<evidence type="ECO:0000313" key="7">
    <source>
        <dbReference type="EMBL" id="GAA1563478.1"/>
    </source>
</evidence>
<dbReference type="InterPro" id="IPR001851">
    <property type="entry name" value="ABC_transp_permease"/>
</dbReference>
<name>A0ABN2CUK6_9ACTN</name>
<dbReference type="CDD" id="cd06581">
    <property type="entry name" value="TM_PBP1_LivM_like"/>
    <property type="match status" value="1"/>
</dbReference>
<evidence type="ECO:0000256" key="3">
    <source>
        <dbReference type="ARBA" id="ARBA00022692"/>
    </source>
</evidence>
<organism evidence="7 8">
    <name type="scientific">Dactylosporangium maewongense</name>
    <dbReference type="NCBI Taxonomy" id="634393"/>
    <lineage>
        <taxon>Bacteria</taxon>
        <taxon>Bacillati</taxon>
        <taxon>Actinomycetota</taxon>
        <taxon>Actinomycetes</taxon>
        <taxon>Micromonosporales</taxon>
        <taxon>Micromonosporaceae</taxon>
        <taxon>Dactylosporangium</taxon>
    </lineage>
</organism>
<keyword evidence="3 6" id="KW-0812">Transmembrane</keyword>
<dbReference type="InterPro" id="IPR043428">
    <property type="entry name" value="LivM-like"/>
</dbReference>
<dbReference type="Proteomes" id="UP001501470">
    <property type="component" value="Unassembled WGS sequence"/>
</dbReference>
<feature type="transmembrane region" description="Helical" evidence="6">
    <location>
        <begin position="152"/>
        <end position="170"/>
    </location>
</feature>
<feature type="transmembrane region" description="Helical" evidence="6">
    <location>
        <begin position="77"/>
        <end position="96"/>
    </location>
</feature>
<evidence type="ECO:0000256" key="1">
    <source>
        <dbReference type="ARBA" id="ARBA00004651"/>
    </source>
</evidence>
<feature type="transmembrane region" description="Helical" evidence="6">
    <location>
        <begin position="236"/>
        <end position="261"/>
    </location>
</feature>
<reference evidence="7 8" key="1">
    <citation type="journal article" date="2019" name="Int. J. Syst. Evol. Microbiol.">
        <title>The Global Catalogue of Microorganisms (GCM) 10K type strain sequencing project: providing services to taxonomists for standard genome sequencing and annotation.</title>
        <authorList>
            <consortium name="The Broad Institute Genomics Platform"/>
            <consortium name="The Broad Institute Genome Sequencing Center for Infectious Disease"/>
            <person name="Wu L."/>
            <person name="Ma J."/>
        </authorList>
    </citation>
    <scope>NUCLEOTIDE SEQUENCE [LARGE SCALE GENOMIC DNA]</scope>
    <source>
        <strain evidence="7 8">JCM 15933</strain>
    </source>
</reference>
<dbReference type="EMBL" id="BAAAQD010000033">
    <property type="protein sequence ID" value="GAA1563478.1"/>
    <property type="molecule type" value="Genomic_DNA"/>
</dbReference>
<proteinExistence type="predicted"/>
<sequence length="303" mass="30234">MVTAGVLAAVAVPFLADAYTVSIASTGIVLAVLAMSTQLLTGVAGLPSLGQAAYLGVGAYTAALLTGAGITNGPLQLVTAAAAGAAAAAVTAPLLLRTRGVLFLMASFAVAELTRTIATQWATVTGGDDGLHTPPVTVWPGAPPLHGDGYTYLYLLGCFLILAAAVGLLLRSRLVLTLRAAADHETRLAALGHHVQRHLLGGFVVAGALAGAGGALLVAAHGYLSPGDLGLDMSAMALLAAAIGLGTMRGAVAGAALVVAVRDLLGTPTGGHATALLGLAFLLVAYQPAITARLTIWKRSRRS</sequence>
<evidence type="ECO:0000256" key="2">
    <source>
        <dbReference type="ARBA" id="ARBA00022475"/>
    </source>
</evidence>
<protein>
    <recommendedName>
        <fullName evidence="9">Branched-chain amino acid ABC transporter permease</fullName>
    </recommendedName>
</protein>
<evidence type="ECO:0000256" key="5">
    <source>
        <dbReference type="ARBA" id="ARBA00023136"/>
    </source>
</evidence>
<evidence type="ECO:0000256" key="6">
    <source>
        <dbReference type="SAM" id="Phobius"/>
    </source>
</evidence>
<keyword evidence="8" id="KW-1185">Reference proteome</keyword>
<keyword evidence="4 6" id="KW-1133">Transmembrane helix</keyword>
<evidence type="ECO:0008006" key="9">
    <source>
        <dbReference type="Google" id="ProtNLM"/>
    </source>
</evidence>
<gene>
    <name evidence="7" type="ORF">GCM10009827_101370</name>
</gene>
<dbReference type="PANTHER" id="PTHR30482">
    <property type="entry name" value="HIGH-AFFINITY BRANCHED-CHAIN AMINO ACID TRANSPORT SYSTEM PERMEASE"/>
    <property type="match status" value="1"/>
</dbReference>
<keyword evidence="2" id="KW-1003">Cell membrane</keyword>
<evidence type="ECO:0000256" key="4">
    <source>
        <dbReference type="ARBA" id="ARBA00022989"/>
    </source>
</evidence>
<feature type="transmembrane region" description="Helical" evidence="6">
    <location>
        <begin position="199"/>
        <end position="224"/>
    </location>
</feature>
<keyword evidence="5 6" id="KW-0472">Membrane</keyword>
<comment type="caution">
    <text evidence="7">The sequence shown here is derived from an EMBL/GenBank/DDBJ whole genome shotgun (WGS) entry which is preliminary data.</text>
</comment>
<dbReference type="Pfam" id="PF02653">
    <property type="entry name" value="BPD_transp_2"/>
    <property type="match status" value="1"/>
</dbReference>
<dbReference type="PANTHER" id="PTHR30482:SF17">
    <property type="entry name" value="ABC TRANSPORTER ATP-BINDING PROTEIN"/>
    <property type="match status" value="1"/>
</dbReference>
<accession>A0ABN2CUK6</accession>
<comment type="subcellular location">
    <subcellularLocation>
        <location evidence="1">Cell membrane</location>
        <topology evidence="1">Multi-pass membrane protein</topology>
    </subcellularLocation>
</comment>
<feature type="transmembrane region" description="Helical" evidence="6">
    <location>
        <begin position="273"/>
        <end position="296"/>
    </location>
</feature>
<evidence type="ECO:0000313" key="8">
    <source>
        <dbReference type="Proteomes" id="UP001501470"/>
    </source>
</evidence>